<dbReference type="Proteomes" id="UP000239485">
    <property type="component" value="Unassembled WGS sequence"/>
</dbReference>
<evidence type="ECO:0000256" key="1">
    <source>
        <dbReference type="SAM" id="MobiDB-lite"/>
    </source>
</evidence>
<dbReference type="AlphaFoldDB" id="A0A2S6ICN8"/>
<evidence type="ECO:0000313" key="3">
    <source>
        <dbReference type="Proteomes" id="UP000239485"/>
    </source>
</evidence>
<comment type="caution">
    <text evidence="2">The sequence shown here is derived from an EMBL/GenBank/DDBJ whole genome shotgun (WGS) entry which is preliminary data.</text>
</comment>
<dbReference type="OrthoDB" id="3339508at2"/>
<dbReference type="EMBL" id="PTJD01000019">
    <property type="protein sequence ID" value="PPK91933.1"/>
    <property type="molecule type" value="Genomic_DNA"/>
</dbReference>
<keyword evidence="3" id="KW-1185">Reference proteome</keyword>
<organism evidence="2 3">
    <name type="scientific">Kineococcus xinjiangensis</name>
    <dbReference type="NCBI Taxonomy" id="512762"/>
    <lineage>
        <taxon>Bacteria</taxon>
        <taxon>Bacillati</taxon>
        <taxon>Actinomycetota</taxon>
        <taxon>Actinomycetes</taxon>
        <taxon>Kineosporiales</taxon>
        <taxon>Kineosporiaceae</taxon>
        <taxon>Kineococcus</taxon>
    </lineage>
</organism>
<feature type="region of interest" description="Disordered" evidence="1">
    <location>
        <begin position="1"/>
        <end position="41"/>
    </location>
</feature>
<sequence length="128" mass="14308">MRTTPPHIQTAADAAQPTQRRGTTRTGSSRHGAAFSLRPSATWPARAQHASTATFRYGLAEARSWDWLHPKLTHRAGWADHVHTLPIIEGTLIRLQAEHLPGERESNPKPVWLWMSTTDLSAEQVDQC</sequence>
<accession>A0A2S6ICN8</accession>
<reference evidence="2 3" key="1">
    <citation type="submission" date="2018-02" db="EMBL/GenBank/DDBJ databases">
        <title>Genomic Encyclopedia of Archaeal and Bacterial Type Strains, Phase II (KMG-II): from individual species to whole genera.</title>
        <authorList>
            <person name="Goeker M."/>
        </authorList>
    </citation>
    <scope>NUCLEOTIDE SEQUENCE [LARGE SCALE GENOMIC DNA]</scope>
    <source>
        <strain evidence="2 3">DSM 22857</strain>
    </source>
</reference>
<gene>
    <name evidence="2" type="ORF">CLV92_11914</name>
</gene>
<protein>
    <submittedName>
        <fullName evidence="2">Uncharacterized protein</fullName>
    </submittedName>
</protein>
<feature type="compositionally biased region" description="Low complexity" evidence="1">
    <location>
        <begin position="18"/>
        <end position="30"/>
    </location>
</feature>
<proteinExistence type="predicted"/>
<name>A0A2S6ICN8_9ACTN</name>
<evidence type="ECO:0000313" key="2">
    <source>
        <dbReference type="EMBL" id="PPK91933.1"/>
    </source>
</evidence>